<evidence type="ECO:0000313" key="4">
    <source>
        <dbReference type="Proteomes" id="UP000005519"/>
    </source>
</evidence>
<feature type="compositionally biased region" description="Basic and acidic residues" evidence="1">
    <location>
        <begin position="173"/>
        <end position="226"/>
    </location>
</feature>
<protein>
    <submittedName>
        <fullName evidence="3">Protein TolA</fullName>
    </submittedName>
</protein>
<keyword evidence="2" id="KW-0472">Membrane</keyword>
<dbReference type="SUPFAM" id="SSF74653">
    <property type="entry name" value="TolA/TonB C-terminal domain"/>
    <property type="match status" value="1"/>
</dbReference>
<feature type="transmembrane region" description="Helical" evidence="2">
    <location>
        <begin position="12"/>
        <end position="33"/>
    </location>
</feature>
<dbReference type="AlphaFoldDB" id="C9PMN4"/>
<dbReference type="InterPro" id="IPR014161">
    <property type="entry name" value="Tol-Pal_TolA"/>
</dbReference>
<dbReference type="EMBL" id="ACZR01000002">
    <property type="protein sequence ID" value="EEX51068.1"/>
    <property type="molecule type" value="Genomic_DNA"/>
</dbReference>
<gene>
    <name evidence="3" type="primary">tolA</name>
    <name evidence="3" type="ORF">HMPREF0621_0258</name>
</gene>
<dbReference type="Proteomes" id="UP000005519">
    <property type="component" value="Unassembled WGS sequence"/>
</dbReference>
<dbReference type="HOGENOM" id="CLU_035992_0_0_6"/>
<evidence type="ECO:0000256" key="2">
    <source>
        <dbReference type="SAM" id="Phobius"/>
    </source>
</evidence>
<feature type="compositionally biased region" description="Low complexity" evidence="1">
    <location>
        <begin position="245"/>
        <end position="255"/>
    </location>
</feature>
<feature type="region of interest" description="Disordered" evidence="1">
    <location>
        <begin position="65"/>
        <end position="92"/>
    </location>
</feature>
<proteinExistence type="predicted"/>
<dbReference type="STRING" id="667128.HMPREF0621_0258"/>
<organism evidence="3 4">
    <name type="scientific">Pasteurella dagmatis ATCC 43325</name>
    <dbReference type="NCBI Taxonomy" id="667128"/>
    <lineage>
        <taxon>Bacteria</taxon>
        <taxon>Pseudomonadati</taxon>
        <taxon>Pseudomonadota</taxon>
        <taxon>Gammaproteobacteria</taxon>
        <taxon>Pasteurellales</taxon>
        <taxon>Pasteurellaceae</taxon>
        <taxon>Pasteurella</taxon>
    </lineage>
</organism>
<dbReference type="Gene3D" id="3.30.1150.10">
    <property type="match status" value="1"/>
</dbReference>
<keyword evidence="2" id="KW-1133">Transmembrane helix</keyword>
<dbReference type="OrthoDB" id="6194496at2"/>
<comment type="caution">
    <text evidence="3">The sequence shown here is derived from an EMBL/GenBank/DDBJ whole genome shotgun (WGS) entry which is preliminary data.</text>
</comment>
<dbReference type="NCBIfam" id="TIGR02794">
    <property type="entry name" value="tolA_full"/>
    <property type="match status" value="1"/>
</dbReference>
<accession>C9PMN4</accession>
<dbReference type="Pfam" id="PF06519">
    <property type="entry name" value="TolA"/>
    <property type="match status" value="1"/>
</dbReference>
<keyword evidence="2" id="KW-0812">Transmembrane</keyword>
<feature type="compositionally biased region" description="Gly residues" evidence="1">
    <location>
        <begin position="256"/>
        <end position="269"/>
    </location>
</feature>
<evidence type="ECO:0000256" key="1">
    <source>
        <dbReference type="SAM" id="MobiDB-lite"/>
    </source>
</evidence>
<dbReference type="GO" id="GO:0019534">
    <property type="term" value="F:toxin transmembrane transporter activity"/>
    <property type="evidence" value="ECO:0007669"/>
    <property type="project" value="InterPro"/>
</dbReference>
<evidence type="ECO:0000313" key="3">
    <source>
        <dbReference type="EMBL" id="EEX51068.1"/>
    </source>
</evidence>
<reference evidence="3 4" key="1">
    <citation type="submission" date="2009-10" db="EMBL/GenBank/DDBJ databases">
        <authorList>
            <person name="Muzny D."/>
            <person name="Qin X."/>
            <person name="Deng J."/>
            <person name="Jiang H."/>
            <person name="Liu Y."/>
            <person name="Qu J."/>
            <person name="Song X.-Z."/>
            <person name="Zhang L."/>
            <person name="Thornton R."/>
            <person name="Coyle M."/>
            <person name="Francisco L."/>
            <person name="Jackson L."/>
            <person name="Javaid M."/>
            <person name="Korchina V."/>
            <person name="Kovar C."/>
            <person name="Mata R."/>
            <person name="Mathew T."/>
            <person name="Ngo R."/>
            <person name="Nguyen L."/>
            <person name="Nguyen N."/>
            <person name="Okwuonu G."/>
            <person name="Ongeri F."/>
            <person name="Pham C."/>
            <person name="Simmons D."/>
            <person name="Wilczek-Boney K."/>
            <person name="Hale W."/>
            <person name="Jakkamsetti A."/>
            <person name="Pham P."/>
            <person name="Ruth R."/>
            <person name="San Lucas F."/>
            <person name="Warren J."/>
            <person name="Zhang J."/>
            <person name="Zhao Z."/>
            <person name="Zhou C."/>
            <person name="Zhu D."/>
            <person name="Lee S."/>
            <person name="Bess C."/>
            <person name="Blankenburg K."/>
            <person name="Forbes L."/>
            <person name="Fu Q."/>
            <person name="Gubbala S."/>
            <person name="Hirani K."/>
            <person name="Jayaseelan J.C."/>
            <person name="Lara F."/>
            <person name="Munidasa M."/>
            <person name="Palculict T."/>
            <person name="Patil S."/>
            <person name="Pu L.-L."/>
            <person name="Saada N."/>
            <person name="Tang L."/>
            <person name="Weissenberger G."/>
            <person name="Zhu Y."/>
            <person name="Hemphill L."/>
            <person name="Shang Y."/>
            <person name="Youmans B."/>
            <person name="Ayvaz T."/>
            <person name="Ross M."/>
            <person name="Santibanez J."/>
            <person name="Aqrawi P."/>
            <person name="Gross S."/>
            <person name="Joshi V."/>
            <person name="Fowler G."/>
            <person name="Nazareth L."/>
            <person name="Reid J."/>
            <person name="Worley K."/>
            <person name="Petrosino J."/>
            <person name="Highlander S."/>
            <person name="Gibbs R."/>
        </authorList>
    </citation>
    <scope>NUCLEOTIDE SEQUENCE [LARGE SCALE GENOMIC DNA]</scope>
    <source>
        <strain evidence="3 4">ATCC 43325</strain>
    </source>
</reference>
<dbReference type="GO" id="GO:0043213">
    <property type="term" value="P:bacteriocin transport"/>
    <property type="evidence" value="ECO:0007669"/>
    <property type="project" value="InterPro"/>
</dbReference>
<keyword evidence="4" id="KW-1185">Reference proteome</keyword>
<dbReference type="GO" id="GO:0016020">
    <property type="term" value="C:membrane"/>
    <property type="evidence" value="ECO:0007669"/>
    <property type="project" value="InterPro"/>
</dbReference>
<feature type="region of interest" description="Disordered" evidence="1">
    <location>
        <begin position="104"/>
        <end position="269"/>
    </location>
</feature>
<feature type="compositionally biased region" description="Basic and acidic residues" evidence="1">
    <location>
        <begin position="72"/>
        <end position="92"/>
    </location>
</feature>
<sequence length="357" mass="38674">MQSKQQNKDISAVIISIVLHVILFGLLILGSLYHRVEIMGGGEGEGDVMGAVMVDTGAAAQEWGRLQQQKKGQTDKPKKPEPVVEEKPDQQEILRQQEIEKQKALEKQKDLERQKEAERQKQLLEQKKQEEKARLEALEKQKQAEEAKAKQAAEAARLKAEAEAKRLAALAKQAEEEAKAKAAEAKAKAEKAKADAEAKAKAEKAKADAKAKADKAKAEAAQRKAEQAALDDFMNGGDVGGGSASKGSNANRQGSQGSGAALGAGDGGKTGDQYAGVIKREIQRRFLKEPSFANKVCIVEVEFLRDGTIASYQRVSGDDDICNAAISAVARTKKVPAAPSDEIYQKYKKSPIEFKLR</sequence>
<feature type="compositionally biased region" description="Basic and acidic residues" evidence="1">
    <location>
        <begin position="104"/>
        <end position="166"/>
    </location>
</feature>
<dbReference type="RefSeq" id="WP_005765291.1">
    <property type="nucleotide sequence ID" value="NZ_GG704815.1"/>
</dbReference>
<name>C9PMN4_9PAST</name>